<dbReference type="NCBIfam" id="NF002211">
    <property type="entry name" value="PRK01103.1"/>
    <property type="match status" value="1"/>
</dbReference>
<evidence type="ECO:0000256" key="17">
    <source>
        <dbReference type="ARBA" id="ARBA00023295"/>
    </source>
</evidence>
<dbReference type="EC" id="3.2.2.23" evidence="5"/>
<evidence type="ECO:0000256" key="18">
    <source>
        <dbReference type="ARBA" id="ARBA00030638"/>
    </source>
</evidence>
<dbReference type="FunFam" id="1.10.8.50:FF:000003">
    <property type="entry name" value="Formamidopyrimidine-DNA glycosylase"/>
    <property type="match status" value="1"/>
</dbReference>
<dbReference type="CDD" id="cd08966">
    <property type="entry name" value="EcFpg-like_N"/>
    <property type="match status" value="1"/>
</dbReference>
<dbReference type="InterPro" id="IPR010663">
    <property type="entry name" value="Znf_FPG/IleRS"/>
</dbReference>
<evidence type="ECO:0000256" key="11">
    <source>
        <dbReference type="ARBA" id="ARBA00022801"/>
    </source>
</evidence>
<keyword evidence="13" id="KW-0238">DNA-binding</keyword>
<keyword evidence="9" id="KW-0227">DNA damage</keyword>
<dbReference type="Gene3D" id="1.10.8.50">
    <property type="match status" value="1"/>
</dbReference>
<dbReference type="NCBIfam" id="TIGR00577">
    <property type="entry name" value="fpg"/>
    <property type="match status" value="1"/>
</dbReference>
<name>A0A5C6CPS3_9BACT</name>
<evidence type="ECO:0000256" key="16">
    <source>
        <dbReference type="ARBA" id="ARBA00023268"/>
    </source>
</evidence>
<evidence type="ECO:0000256" key="14">
    <source>
        <dbReference type="ARBA" id="ARBA00023204"/>
    </source>
</evidence>
<proteinExistence type="inferred from homology"/>
<evidence type="ECO:0000256" key="13">
    <source>
        <dbReference type="ARBA" id="ARBA00023125"/>
    </source>
</evidence>
<dbReference type="Proteomes" id="UP000316304">
    <property type="component" value="Unassembled WGS sequence"/>
</dbReference>
<comment type="caution">
    <text evidence="24">The sequence shown here is derived from an EMBL/GenBank/DDBJ whole genome shotgun (WGS) entry which is preliminary data.</text>
</comment>
<dbReference type="AlphaFoldDB" id="A0A5C6CPS3"/>
<dbReference type="PANTHER" id="PTHR22993:SF9">
    <property type="entry name" value="FORMAMIDOPYRIMIDINE-DNA GLYCOSYLASE"/>
    <property type="match status" value="1"/>
</dbReference>
<evidence type="ECO:0000256" key="4">
    <source>
        <dbReference type="ARBA" id="ARBA00011245"/>
    </source>
</evidence>
<keyword evidence="12" id="KW-0862">Zinc</keyword>
<dbReference type="Gene3D" id="3.20.190.10">
    <property type="entry name" value="MutM-like, N-terminal"/>
    <property type="match status" value="1"/>
</dbReference>
<organism evidence="24 25">
    <name type="scientific">Novipirellula galeiformis</name>
    <dbReference type="NCBI Taxonomy" id="2528004"/>
    <lineage>
        <taxon>Bacteria</taxon>
        <taxon>Pseudomonadati</taxon>
        <taxon>Planctomycetota</taxon>
        <taxon>Planctomycetia</taxon>
        <taxon>Pirellulales</taxon>
        <taxon>Pirellulaceae</taxon>
        <taxon>Novipirellula</taxon>
    </lineage>
</organism>
<dbReference type="EMBL" id="SJPT01000001">
    <property type="protein sequence ID" value="TWU26540.1"/>
    <property type="molecule type" value="Genomic_DNA"/>
</dbReference>
<dbReference type="InterPro" id="IPR020629">
    <property type="entry name" value="FPG_Glyclase"/>
</dbReference>
<dbReference type="Pfam" id="PF06831">
    <property type="entry name" value="H2TH"/>
    <property type="match status" value="1"/>
</dbReference>
<reference evidence="24 25" key="1">
    <citation type="submission" date="2019-02" db="EMBL/GenBank/DDBJ databases">
        <title>Deep-cultivation of Planctomycetes and their phenomic and genomic characterization uncovers novel biology.</title>
        <authorList>
            <person name="Wiegand S."/>
            <person name="Jogler M."/>
            <person name="Boedeker C."/>
            <person name="Pinto D."/>
            <person name="Vollmers J."/>
            <person name="Rivas-Marin E."/>
            <person name="Kohn T."/>
            <person name="Peeters S.H."/>
            <person name="Heuer A."/>
            <person name="Rast P."/>
            <person name="Oberbeckmann S."/>
            <person name="Bunk B."/>
            <person name="Jeske O."/>
            <person name="Meyerdierks A."/>
            <person name="Storesund J.E."/>
            <person name="Kallscheuer N."/>
            <person name="Luecker S."/>
            <person name="Lage O.M."/>
            <person name="Pohl T."/>
            <person name="Merkel B.J."/>
            <person name="Hornburger P."/>
            <person name="Mueller R.-W."/>
            <person name="Bruemmer F."/>
            <person name="Labrenz M."/>
            <person name="Spormann A.M."/>
            <person name="Op Den Camp H."/>
            <person name="Overmann J."/>
            <person name="Amann R."/>
            <person name="Jetten M.S.M."/>
            <person name="Mascher T."/>
            <person name="Medema M.H."/>
            <person name="Devos D.P."/>
            <person name="Kaster A.-K."/>
            <person name="Ovreas L."/>
            <person name="Rohde M."/>
            <person name="Galperin M.Y."/>
            <person name="Jogler C."/>
        </authorList>
    </citation>
    <scope>NUCLEOTIDE SEQUENCE [LARGE SCALE GENOMIC DNA]</scope>
    <source>
        <strain evidence="24 25">Pla52o</strain>
    </source>
</reference>
<dbReference type="InterPro" id="IPR035937">
    <property type="entry name" value="FPG_N"/>
</dbReference>
<feature type="domain" description="FPG-type" evidence="22">
    <location>
        <begin position="271"/>
        <end position="306"/>
    </location>
</feature>
<dbReference type="GO" id="GO:0006284">
    <property type="term" value="P:base-excision repair"/>
    <property type="evidence" value="ECO:0007669"/>
    <property type="project" value="InterPro"/>
</dbReference>
<evidence type="ECO:0000256" key="12">
    <source>
        <dbReference type="ARBA" id="ARBA00022833"/>
    </source>
</evidence>
<gene>
    <name evidence="24" type="primary">mutM</name>
    <name evidence="24" type="ORF">Pla52o_03930</name>
</gene>
<evidence type="ECO:0000256" key="9">
    <source>
        <dbReference type="ARBA" id="ARBA00022763"/>
    </source>
</evidence>
<evidence type="ECO:0000259" key="23">
    <source>
        <dbReference type="PROSITE" id="PS51068"/>
    </source>
</evidence>
<evidence type="ECO:0000256" key="19">
    <source>
        <dbReference type="ARBA" id="ARBA00044632"/>
    </source>
</evidence>
<evidence type="ECO:0000259" key="22">
    <source>
        <dbReference type="PROSITE" id="PS51066"/>
    </source>
</evidence>
<feature type="domain" description="Formamidopyrimidine-DNA glycosylase catalytic" evidence="23">
    <location>
        <begin position="32"/>
        <end position="147"/>
    </location>
</feature>
<feature type="region of interest" description="Disordered" evidence="21">
    <location>
        <begin position="1"/>
        <end position="33"/>
    </location>
</feature>
<comment type="subunit">
    <text evidence="4">Monomer.</text>
</comment>
<dbReference type="InterPro" id="IPR010979">
    <property type="entry name" value="Ribosomal_uS13-like_H2TH"/>
</dbReference>
<dbReference type="GO" id="GO:0008270">
    <property type="term" value="F:zinc ion binding"/>
    <property type="evidence" value="ECO:0007669"/>
    <property type="project" value="UniProtKB-KW"/>
</dbReference>
<evidence type="ECO:0000256" key="10">
    <source>
        <dbReference type="ARBA" id="ARBA00022771"/>
    </source>
</evidence>
<dbReference type="PROSITE" id="PS51066">
    <property type="entry name" value="ZF_FPG_2"/>
    <property type="match status" value="1"/>
</dbReference>
<keyword evidence="11 24" id="KW-0378">Hydrolase</keyword>
<comment type="catalytic activity">
    <reaction evidence="19">
        <text>2'-deoxyribonucleotide-(2'-deoxyribose 5'-phosphate)-2'-deoxyribonucleotide-DNA = a 3'-end 2'-deoxyribonucleotide-(2,3-dehydro-2,3-deoxyribose 5'-phosphate)-DNA + a 5'-end 5'-phospho-2'-deoxyribonucleoside-DNA + H(+)</text>
        <dbReference type="Rhea" id="RHEA:66592"/>
        <dbReference type="Rhea" id="RHEA-COMP:13180"/>
        <dbReference type="Rhea" id="RHEA-COMP:16897"/>
        <dbReference type="Rhea" id="RHEA-COMP:17067"/>
        <dbReference type="ChEBI" id="CHEBI:15378"/>
        <dbReference type="ChEBI" id="CHEBI:136412"/>
        <dbReference type="ChEBI" id="CHEBI:157695"/>
        <dbReference type="ChEBI" id="CHEBI:167181"/>
        <dbReference type="EC" id="4.2.99.18"/>
    </reaction>
</comment>
<dbReference type="EC" id="4.2.99.18" evidence="6"/>
<evidence type="ECO:0000256" key="15">
    <source>
        <dbReference type="ARBA" id="ARBA00023239"/>
    </source>
</evidence>
<keyword evidence="15" id="KW-0456">Lyase</keyword>
<evidence type="ECO:0000256" key="6">
    <source>
        <dbReference type="ARBA" id="ARBA00012720"/>
    </source>
</evidence>
<evidence type="ECO:0000256" key="1">
    <source>
        <dbReference type="ARBA" id="ARBA00001668"/>
    </source>
</evidence>
<keyword evidence="10 20" id="KW-0863">Zinc-finger</keyword>
<dbReference type="PANTHER" id="PTHR22993">
    <property type="entry name" value="FORMAMIDOPYRIMIDINE-DNA GLYCOSYLASE"/>
    <property type="match status" value="1"/>
</dbReference>
<dbReference type="InterPro" id="IPR015886">
    <property type="entry name" value="H2TH_FPG"/>
</dbReference>
<dbReference type="GO" id="GO:0034039">
    <property type="term" value="F:8-oxo-7,8-dihydroguanine DNA N-glycosylase activity"/>
    <property type="evidence" value="ECO:0007669"/>
    <property type="project" value="TreeGrafter"/>
</dbReference>
<dbReference type="SUPFAM" id="SSF81624">
    <property type="entry name" value="N-terminal domain of MutM-like DNA repair proteins"/>
    <property type="match status" value="1"/>
</dbReference>
<sequence length="317" mass="35674">MQSIFYKSAQRLSPEGNRRSMQRSRAERESVPELPEVETMRRGVLPIVGSRIDAVIRPPCDRKPILMTPRIDAMDRRLRGKHIVDVGRRGKRVMINIEDEQTMVIEPRMTGLVLLADPPTLEHLRLRITLSGPAGDQLLFWDRRGLGTVRLLTPKQVETLVDAKLGVDALAITAEQLKAKLGKSQRAIKVALLDQAVVAGVGNLYAAELLFFAGIDPRTRCDRLTQVQWRRIQAAMRQVLEEAIRYEGSTLGDGTYRNALNGEGGYQAHHQVYARAGDPCPRCYDGVIRRIVQAQRSTFFCPVCQQKRGLHRLVVPI</sequence>
<keyword evidence="8" id="KW-0479">Metal-binding</keyword>
<evidence type="ECO:0000313" key="25">
    <source>
        <dbReference type="Proteomes" id="UP000316304"/>
    </source>
</evidence>
<evidence type="ECO:0000256" key="8">
    <source>
        <dbReference type="ARBA" id="ARBA00022723"/>
    </source>
</evidence>
<comment type="cofactor">
    <cofactor evidence="2">
        <name>Zn(2+)</name>
        <dbReference type="ChEBI" id="CHEBI:29105"/>
    </cofactor>
</comment>
<evidence type="ECO:0000256" key="3">
    <source>
        <dbReference type="ARBA" id="ARBA00009409"/>
    </source>
</evidence>
<dbReference type="SMART" id="SM00898">
    <property type="entry name" value="Fapy_DNA_glyco"/>
    <property type="match status" value="1"/>
</dbReference>
<evidence type="ECO:0000256" key="2">
    <source>
        <dbReference type="ARBA" id="ARBA00001947"/>
    </source>
</evidence>
<protein>
    <recommendedName>
        <fullName evidence="7">Formamidopyrimidine-DNA glycosylase</fullName>
        <ecNumber evidence="5">3.2.2.23</ecNumber>
        <ecNumber evidence="6">4.2.99.18</ecNumber>
    </recommendedName>
    <alternativeName>
        <fullName evidence="18">DNA-(apurinic or apyrimidinic site) lyase MutM</fullName>
    </alternativeName>
</protein>
<dbReference type="SMART" id="SM01232">
    <property type="entry name" value="H2TH"/>
    <property type="match status" value="1"/>
</dbReference>
<keyword evidence="14" id="KW-0234">DNA repair</keyword>
<dbReference type="InterPro" id="IPR012319">
    <property type="entry name" value="FPG_cat"/>
</dbReference>
<evidence type="ECO:0000256" key="21">
    <source>
        <dbReference type="SAM" id="MobiDB-lite"/>
    </source>
</evidence>
<dbReference type="Pfam" id="PF06827">
    <property type="entry name" value="zf-FPG_IleRS"/>
    <property type="match status" value="1"/>
</dbReference>
<dbReference type="GO" id="GO:0140078">
    <property type="term" value="F:class I DNA-(apurinic or apyrimidinic site) endonuclease activity"/>
    <property type="evidence" value="ECO:0007669"/>
    <property type="project" value="UniProtKB-EC"/>
</dbReference>
<accession>A0A5C6CPS3</accession>
<dbReference type="SUPFAM" id="SSF57716">
    <property type="entry name" value="Glucocorticoid receptor-like (DNA-binding domain)"/>
    <property type="match status" value="1"/>
</dbReference>
<dbReference type="InterPro" id="IPR000214">
    <property type="entry name" value="Znf_DNA_glyclase/AP_lyase"/>
</dbReference>
<keyword evidence="17 24" id="KW-0326">Glycosidase</keyword>
<evidence type="ECO:0000256" key="7">
    <source>
        <dbReference type="ARBA" id="ARBA00016240"/>
    </source>
</evidence>
<evidence type="ECO:0000313" key="24">
    <source>
        <dbReference type="EMBL" id="TWU26540.1"/>
    </source>
</evidence>
<keyword evidence="16" id="KW-0511">Multifunctional enzyme</keyword>
<evidence type="ECO:0000256" key="20">
    <source>
        <dbReference type="PROSITE-ProRule" id="PRU00391"/>
    </source>
</evidence>
<dbReference type="Pfam" id="PF01149">
    <property type="entry name" value="Fapy_DNA_glyco"/>
    <property type="match status" value="1"/>
</dbReference>
<evidence type="ECO:0000256" key="5">
    <source>
        <dbReference type="ARBA" id="ARBA00012024"/>
    </source>
</evidence>
<dbReference type="SUPFAM" id="SSF46946">
    <property type="entry name" value="S13-like H2TH domain"/>
    <property type="match status" value="1"/>
</dbReference>
<dbReference type="PROSITE" id="PS51068">
    <property type="entry name" value="FPG_CAT"/>
    <property type="match status" value="1"/>
</dbReference>
<comment type="catalytic activity">
    <reaction evidence="1">
        <text>Hydrolysis of DNA containing ring-opened 7-methylguanine residues, releasing 2,6-diamino-4-hydroxy-5-(N-methyl)formamidopyrimidine.</text>
        <dbReference type="EC" id="3.2.2.23"/>
    </reaction>
</comment>
<dbReference type="GO" id="GO:0003684">
    <property type="term" value="F:damaged DNA binding"/>
    <property type="evidence" value="ECO:0007669"/>
    <property type="project" value="InterPro"/>
</dbReference>
<comment type="similarity">
    <text evidence="3">Belongs to the FPG family.</text>
</comment>
<keyword evidence="25" id="KW-1185">Reference proteome</keyword>